<keyword evidence="5" id="KW-1185">Reference proteome</keyword>
<dbReference type="PANTHER" id="PTHR45670:SF13">
    <property type="entry name" value="E3 UBIQUITIN-PROTEIN LIGASE TRIP12"/>
    <property type="match status" value="1"/>
</dbReference>
<dbReference type="EMBL" id="JBICCN010000122">
    <property type="protein sequence ID" value="KAL3091892.1"/>
    <property type="molecule type" value="Genomic_DNA"/>
</dbReference>
<keyword evidence="1 2" id="KW-0808">Transferase</keyword>
<comment type="caution">
    <text evidence="4">The sequence shown here is derived from an EMBL/GenBank/DDBJ whole genome shotgun (WGS) entry which is preliminary data.</text>
</comment>
<dbReference type="Proteomes" id="UP001620645">
    <property type="component" value="Unassembled WGS sequence"/>
</dbReference>
<dbReference type="Gene3D" id="3.90.1750.10">
    <property type="entry name" value="Hect, E3 ligase catalytic domains"/>
    <property type="match status" value="1"/>
</dbReference>
<proteinExistence type="inferred from homology"/>
<comment type="catalytic activity">
    <reaction evidence="2">
        <text>S-ubiquitinyl-[E2 ubiquitin-conjugating enzyme]-L-cysteine + [acceptor protein]-L-lysine = [E2 ubiquitin-conjugating enzyme]-L-cysteine + N(6)-ubiquitinyl-[acceptor protein]-L-lysine.</text>
        <dbReference type="EC" id="2.3.2.26"/>
    </reaction>
</comment>
<evidence type="ECO:0000256" key="1">
    <source>
        <dbReference type="ARBA" id="ARBA00022679"/>
    </source>
</evidence>
<dbReference type="InterPro" id="IPR035983">
    <property type="entry name" value="Hect_E3_ubiquitin_ligase"/>
</dbReference>
<dbReference type="PANTHER" id="PTHR45670">
    <property type="entry name" value="E3 UBIQUITIN-PROTEIN LIGASE TRIP12"/>
    <property type="match status" value="1"/>
</dbReference>
<dbReference type="AlphaFoldDB" id="A0ABD2JMP0"/>
<dbReference type="GO" id="GO:0061630">
    <property type="term" value="F:ubiquitin protein ligase activity"/>
    <property type="evidence" value="ECO:0007669"/>
    <property type="project" value="UniProtKB-UniRule"/>
</dbReference>
<evidence type="ECO:0000256" key="2">
    <source>
        <dbReference type="RuleBase" id="RU369009"/>
    </source>
</evidence>
<accession>A0ABD2JMP0</accession>
<dbReference type="SUPFAM" id="SSF56204">
    <property type="entry name" value="Hect, E3 ligase catalytic domain"/>
    <property type="match status" value="1"/>
</dbReference>
<dbReference type="EC" id="2.3.2.26" evidence="2"/>
<comment type="similarity">
    <text evidence="2">Belongs to the UPL family. K-HECT subfamily.</text>
</comment>
<evidence type="ECO:0000313" key="5">
    <source>
        <dbReference type="Proteomes" id="UP001620645"/>
    </source>
</evidence>
<reference evidence="4 5" key="1">
    <citation type="submission" date="2024-10" db="EMBL/GenBank/DDBJ databases">
        <authorList>
            <person name="Kim D."/>
        </authorList>
    </citation>
    <scope>NUCLEOTIDE SEQUENCE [LARGE SCALE GENOMIC DNA]</scope>
    <source>
        <strain evidence="4">Taebaek</strain>
    </source>
</reference>
<feature type="region of interest" description="Disordered" evidence="3">
    <location>
        <begin position="1"/>
        <end position="137"/>
    </location>
</feature>
<organism evidence="4 5">
    <name type="scientific">Heterodera schachtii</name>
    <name type="common">Sugarbeet cyst nematode worm</name>
    <name type="synonym">Tylenchus schachtii</name>
    <dbReference type="NCBI Taxonomy" id="97005"/>
    <lineage>
        <taxon>Eukaryota</taxon>
        <taxon>Metazoa</taxon>
        <taxon>Ecdysozoa</taxon>
        <taxon>Nematoda</taxon>
        <taxon>Chromadorea</taxon>
        <taxon>Rhabditida</taxon>
        <taxon>Tylenchina</taxon>
        <taxon>Tylenchomorpha</taxon>
        <taxon>Tylenchoidea</taxon>
        <taxon>Heteroderidae</taxon>
        <taxon>Heteroderinae</taxon>
        <taxon>Heterodera</taxon>
    </lineage>
</organism>
<feature type="compositionally biased region" description="Gly residues" evidence="3">
    <location>
        <begin position="92"/>
        <end position="101"/>
    </location>
</feature>
<dbReference type="GO" id="GO:0006511">
    <property type="term" value="P:ubiquitin-dependent protein catabolic process"/>
    <property type="evidence" value="ECO:0007669"/>
    <property type="project" value="UniProtKB-UniRule"/>
</dbReference>
<feature type="compositionally biased region" description="Acidic residues" evidence="3">
    <location>
        <begin position="108"/>
        <end position="119"/>
    </location>
</feature>
<evidence type="ECO:0000256" key="3">
    <source>
        <dbReference type="SAM" id="MobiDB-lite"/>
    </source>
</evidence>
<feature type="compositionally biased region" description="Basic residues" evidence="3">
    <location>
        <begin position="15"/>
        <end position="25"/>
    </location>
</feature>
<comment type="pathway">
    <text evidence="2">Protein modification; protein ubiquitination.</text>
</comment>
<name>A0ABD2JMP0_HETSC</name>
<keyword evidence="2" id="KW-0833">Ubl conjugation pathway</keyword>
<dbReference type="InterPro" id="IPR045322">
    <property type="entry name" value="HECTD1/TRIP12-like"/>
</dbReference>
<comment type="function">
    <text evidence="2">E3 ubiquitin-protein ligase which accepts ubiquitin from an E2 ubiquitin-conjugating enzyme in the form of a thioester and then directly transfers the ubiquitin to targeted substrates.</text>
</comment>
<protein>
    <recommendedName>
        <fullName evidence="2">E3 ubiquitin-protein ligase</fullName>
        <ecNumber evidence="2">2.3.2.26</ecNumber>
    </recommendedName>
</protein>
<evidence type="ECO:0000313" key="4">
    <source>
        <dbReference type="EMBL" id="KAL3091892.1"/>
    </source>
</evidence>
<gene>
    <name evidence="4" type="ORF">niasHS_005520</name>
</gene>
<feature type="compositionally biased region" description="Low complexity" evidence="3">
    <location>
        <begin position="58"/>
        <end position="90"/>
    </location>
</feature>
<sequence length="245" mass="25948">MPKVKKTADSGGVARGRRRSRRLSASRHSQASLVSEDELIFVLAAGCGEGGGEPPPSSSSSSSNTSSSSSSSTTSTTSSSITTNSSSSSNEGHGGGHGCGGPSAASSDGEEEVADEVEDNEQKQQQTNSPPITHKPIIAPSFFYSPKLNSKVTRQLSDFLTVATQQIPKCSGDDNYIFAPHGLYPPHAGAKGLSPRQMEQRVKRFEFIGRLLAQTLIDSRMLDLDLAPPVFKWLVGREHTLGAED</sequence>